<evidence type="ECO:0000313" key="12">
    <source>
        <dbReference type="Proteomes" id="UP001528673"/>
    </source>
</evidence>
<keyword evidence="6 7" id="KW-0472">Membrane</keyword>
<feature type="transmembrane region" description="Helical" evidence="7">
    <location>
        <begin position="248"/>
        <end position="270"/>
    </location>
</feature>
<dbReference type="EMBL" id="JAQSIP010000001">
    <property type="protein sequence ID" value="MDD0837596.1"/>
    <property type="molecule type" value="Genomic_DNA"/>
</dbReference>
<evidence type="ECO:0000256" key="7">
    <source>
        <dbReference type="RuleBase" id="RU369025"/>
    </source>
</evidence>
<evidence type="ECO:0000256" key="2">
    <source>
        <dbReference type="ARBA" id="ARBA00008017"/>
    </source>
</evidence>
<comment type="function">
    <text evidence="7">Mechanosensitive channel that participates in the regulation of osmotic pressure changes within the cell, opening in response to stretch forces in the membrane lipid bilayer, without the need for other proteins. Contributes to normal resistance to hypoosmotic shock. Forms an ion channel of 1.0 nanosiemens conductance with a slight preference for anions.</text>
</comment>
<feature type="transmembrane region" description="Helical" evidence="7">
    <location>
        <begin position="181"/>
        <end position="206"/>
    </location>
</feature>
<dbReference type="InterPro" id="IPR011066">
    <property type="entry name" value="MscS_channel_C_sf"/>
</dbReference>
<dbReference type="InterPro" id="IPR006685">
    <property type="entry name" value="MscS_channel_2nd"/>
</dbReference>
<keyword evidence="4 7" id="KW-0812">Transmembrane</keyword>
<keyword evidence="7" id="KW-0406">Ion transport</keyword>
<gene>
    <name evidence="11" type="ORF">PSQ40_03320</name>
</gene>
<evidence type="ECO:0000256" key="1">
    <source>
        <dbReference type="ARBA" id="ARBA00004651"/>
    </source>
</evidence>
<dbReference type="InterPro" id="IPR045275">
    <property type="entry name" value="MscS_archaea/bacteria_type"/>
</dbReference>
<dbReference type="Pfam" id="PF21082">
    <property type="entry name" value="MS_channel_3rd"/>
    <property type="match status" value="1"/>
</dbReference>
<feature type="compositionally biased region" description="Pro residues" evidence="8">
    <location>
        <begin position="558"/>
        <end position="568"/>
    </location>
</feature>
<feature type="transmembrane region" description="Helical" evidence="7">
    <location>
        <begin position="375"/>
        <end position="401"/>
    </location>
</feature>
<feature type="region of interest" description="Disordered" evidence="8">
    <location>
        <begin position="552"/>
        <end position="597"/>
    </location>
</feature>
<dbReference type="SUPFAM" id="SSF50182">
    <property type="entry name" value="Sm-like ribonucleoproteins"/>
    <property type="match status" value="1"/>
</dbReference>
<dbReference type="PANTHER" id="PTHR30221:SF18">
    <property type="entry name" value="SLL0590 PROTEIN"/>
    <property type="match status" value="1"/>
</dbReference>
<comment type="caution">
    <text evidence="11">The sequence shown here is derived from an EMBL/GenBank/DDBJ whole genome shotgun (WGS) entry which is preliminary data.</text>
</comment>
<dbReference type="Proteomes" id="UP001528673">
    <property type="component" value="Unassembled WGS sequence"/>
</dbReference>
<dbReference type="InterPro" id="IPR049278">
    <property type="entry name" value="MS_channel_C"/>
</dbReference>
<accession>A0ABT5MVW3</accession>
<feature type="domain" description="Mechanosensitive ion channel MscS C-terminal" evidence="10">
    <location>
        <begin position="467"/>
        <end position="549"/>
    </location>
</feature>
<evidence type="ECO:0000259" key="9">
    <source>
        <dbReference type="Pfam" id="PF00924"/>
    </source>
</evidence>
<feature type="region of interest" description="Disordered" evidence="8">
    <location>
        <begin position="38"/>
        <end position="65"/>
    </location>
</feature>
<feature type="transmembrane region" description="Helical" evidence="7">
    <location>
        <begin position="346"/>
        <end position="363"/>
    </location>
</feature>
<comment type="subcellular location">
    <subcellularLocation>
        <location evidence="7">Cell inner membrane</location>
        <topology evidence="7">Multi-pass membrane protein</topology>
    </subcellularLocation>
    <subcellularLocation>
        <location evidence="1">Cell membrane</location>
        <topology evidence="1">Multi-pass membrane protein</topology>
    </subcellularLocation>
</comment>
<feature type="domain" description="Mechanosensitive ion channel MscS" evidence="9">
    <location>
        <begin position="390"/>
        <end position="455"/>
    </location>
</feature>
<evidence type="ECO:0000256" key="6">
    <source>
        <dbReference type="ARBA" id="ARBA00023136"/>
    </source>
</evidence>
<dbReference type="Pfam" id="PF00924">
    <property type="entry name" value="MS_channel_2nd"/>
    <property type="match status" value="1"/>
</dbReference>
<dbReference type="PANTHER" id="PTHR30221">
    <property type="entry name" value="SMALL-CONDUCTANCE MECHANOSENSITIVE CHANNEL"/>
    <property type="match status" value="1"/>
</dbReference>
<keyword evidence="7" id="KW-0407">Ion channel</keyword>
<dbReference type="InterPro" id="IPR010920">
    <property type="entry name" value="LSM_dom_sf"/>
</dbReference>
<dbReference type="Gene3D" id="3.30.70.100">
    <property type="match status" value="1"/>
</dbReference>
<dbReference type="RefSeq" id="WP_273948796.1">
    <property type="nucleotide sequence ID" value="NZ_JAQSIP010000001.1"/>
</dbReference>
<sequence>MGLFLLFRPAHLSQLALCLGLVGMWGLAESAKLPAAQATPPSATQAAAPPATPVQALPPGNTTSAVSAVTTGTAGATLRLNHRTIVTFRAYTATETPADRAALAHEALIEALATGGPVSVTYQAVKEQLRFDVNGQAVLWVLPADLGGGRPTRHLDVAAREVQARLQQAVDEYREARDPRALALASLYSVLASAVSLGLLYLLLVLRRRWTRQWHEALSHTAVHSSLALFMREYLTHTQTAVQWLSRALALALALLVLDTWVTFVLRQFAYTRAWGERSSERLLGLFSQFASAVVDALPNLLIALLIAWLARLAVQLFSAVMERVEQGELSLGAVDAEIAVPTRRIGNLLICLFALAMAYPYLPGSGSEAFKGLTVLAGLMLSLGASGLVGQALSGLSLLYSRSLRVGEYVKLGQTEGTVVGLSLFTTRVHTGMGEEVCLPNSVVFSQPICNYSRLVAHGRFVLHASVTIGYATPWRQVHAMLIEAARRAEGVASSPPPYVVQTGLSDYYVDYLLCGQSNQAAPQRRIEAMSQLYAHIQDVFNEMGVQIMSPHYRGDPPAPQVVPPGPWASTQAEARDFLQPPQAHGPEKAPASPGP</sequence>
<comment type="similarity">
    <text evidence="2 7">Belongs to the MscS (TC 1.A.23) family.</text>
</comment>
<dbReference type="Gene3D" id="2.30.30.60">
    <property type="match status" value="1"/>
</dbReference>
<evidence type="ECO:0000259" key="10">
    <source>
        <dbReference type="Pfam" id="PF21082"/>
    </source>
</evidence>
<evidence type="ECO:0000256" key="8">
    <source>
        <dbReference type="SAM" id="MobiDB-lite"/>
    </source>
</evidence>
<organism evidence="11 12">
    <name type="scientific">Curvibacter cyanobacteriorum</name>
    <dbReference type="NCBI Taxonomy" id="3026422"/>
    <lineage>
        <taxon>Bacteria</taxon>
        <taxon>Pseudomonadati</taxon>
        <taxon>Pseudomonadota</taxon>
        <taxon>Betaproteobacteria</taxon>
        <taxon>Burkholderiales</taxon>
        <taxon>Comamonadaceae</taxon>
        <taxon>Curvibacter</taxon>
    </lineage>
</organism>
<protein>
    <recommendedName>
        <fullName evidence="7">Small-conductance mechanosensitive channel</fullName>
    </recommendedName>
</protein>
<keyword evidence="12" id="KW-1185">Reference proteome</keyword>
<evidence type="ECO:0000256" key="4">
    <source>
        <dbReference type="ARBA" id="ARBA00022692"/>
    </source>
</evidence>
<name>A0ABT5MVW3_9BURK</name>
<evidence type="ECO:0000256" key="3">
    <source>
        <dbReference type="ARBA" id="ARBA00022475"/>
    </source>
</evidence>
<evidence type="ECO:0000313" key="11">
    <source>
        <dbReference type="EMBL" id="MDD0837596.1"/>
    </source>
</evidence>
<dbReference type="SUPFAM" id="SSF82689">
    <property type="entry name" value="Mechanosensitive channel protein MscS (YggB), C-terminal domain"/>
    <property type="match status" value="1"/>
</dbReference>
<keyword evidence="7" id="KW-0997">Cell inner membrane</keyword>
<feature type="transmembrane region" description="Helical" evidence="7">
    <location>
        <begin position="290"/>
        <end position="315"/>
    </location>
</feature>
<evidence type="ECO:0000256" key="5">
    <source>
        <dbReference type="ARBA" id="ARBA00022989"/>
    </source>
</evidence>
<comment type="subunit">
    <text evidence="7">Homoheptamer.</text>
</comment>
<keyword evidence="7" id="KW-0813">Transport</keyword>
<keyword evidence="5 7" id="KW-1133">Transmembrane helix</keyword>
<dbReference type="InterPro" id="IPR023408">
    <property type="entry name" value="MscS_beta-dom_sf"/>
</dbReference>
<comment type="caution">
    <text evidence="7">Lacks conserved residue(s) required for the propagation of feature annotation.</text>
</comment>
<reference evidence="11 12" key="1">
    <citation type="submission" date="2023-02" db="EMBL/GenBank/DDBJ databases">
        <title>Bacterial whole genomic sequence of Curvibacter sp. HBC61.</title>
        <authorList>
            <person name="Le V."/>
            <person name="Ko S.-R."/>
            <person name="Ahn C.-Y."/>
            <person name="Oh H.-M."/>
        </authorList>
    </citation>
    <scope>NUCLEOTIDE SEQUENCE [LARGE SCALE GENOMIC DNA]</scope>
    <source>
        <strain evidence="11 12">HBC61</strain>
    </source>
</reference>
<proteinExistence type="inferred from homology"/>
<keyword evidence="3" id="KW-1003">Cell membrane</keyword>